<accession>S3VZV5</accession>
<evidence type="ECO:0000313" key="1">
    <source>
        <dbReference type="EMBL" id="EPG73627.1"/>
    </source>
</evidence>
<dbReference type="STRING" id="1193011.LEP1GSC058_3666"/>
<dbReference type="Proteomes" id="UP000014540">
    <property type="component" value="Unassembled WGS sequence"/>
</dbReference>
<dbReference type="AlphaFoldDB" id="S3VZV5"/>
<name>S3VZV5_9LEPT</name>
<reference evidence="1" key="1">
    <citation type="submission" date="2013-04" db="EMBL/GenBank/DDBJ databases">
        <authorList>
            <person name="Harkins D.M."/>
            <person name="Durkin A.S."/>
            <person name="Selengut J.D."/>
            <person name="Sanka R."/>
            <person name="DePew J."/>
            <person name="Purushe J."/>
            <person name="Ahmed A."/>
            <person name="van der Linden H."/>
            <person name="Goris M.G.A."/>
            <person name="Hartskeerl R.A."/>
            <person name="Vinetz J.M."/>
            <person name="Sutton G.G."/>
            <person name="Nelson W.C."/>
            <person name="Fouts D.E."/>
        </authorList>
    </citation>
    <scope>NUCLEOTIDE SEQUENCE [LARGE SCALE GENOMIC DNA]</scope>
    <source>
        <strain evidence="1">BUT 6</strain>
    </source>
</reference>
<gene>
    <name evidence="1" type="ORF">LEP1GSC058_3666</name>
</gene>
<protein>
    <submittedName>
        <fullName evidence="1">Uncharacterized protein</fullName>
    </submittedName>
</protein>
<comment type="caution">
    <text evidence="1">The sequence shown here is derived from an EMBL/GenBank/DDBJ whole genome shotgun (WGS) entry which is preliminary data.</text>
</comment>
<proteinExistence type="predicted"/>
<keyword evidence="2" id="KW-1185">Reference proteome</keyword>
<dbReference type="EMBL" id="AKWZ02000010">
    <property type="protein sequence ID" value="EPG73627.1"/>
    <property type="molecule type" value="Genomic_DNA"/>
</dbReference>
<evidence type="ECO:0000313" key="2">
    <source>
        <dbReference type="Proteomes" id="UP000014540"/>
    </source>
</evidence>
<sequence length="42" mass="4912">MRGNSKSKIRIFTEIIFPKLKSIDPLKSHSFRIHFRIDPAVS</sequence>
<organism evidence="1 2">
    <name type="scientific">Leptospira fainei serovar Hurstbridge str. BUT 6</name>
    <dbReference type="NCBI Taxonomy" id="1193011"/>
    <lineage>
        <taxon>Bacteria</taxon>
        <taxon>Pseudomonadati</taxon>
        <taxon>Spirochaetota</taxon>
        <taxon>Spirochaetia</taxon>
        <taxon>Leptospirales</taxon>
        <taxon>Leptospiraceae</taxon>
        <taxon>Leptospira</taxon>
    </lineage>
</organism>